<comment type="caution">
    <text evidence="1">The sequence shown here is derived from an EMBL/GenBank/DDBJ whole genome shotgun (WGS) entry which is preliminary data.</text>
</comment>
<keyword evidence="2" id="KW-1185">Reference proteome</keyword>
<reference evidence="1" key="2">
    <citation type="submission" date="2020-11" db="EMBL/GenBank/DDBJ databases">
        <authorList>
            <person name="McCartney M.A."/>
            <person name="Auch B."/>
            <person name="Kono T."/>
            <person name="Mallez S."/>
            <person name="Becker A."/>
            <person name="Gohl D.M."/>
            <person name="Silverstein K.A.T."/>
            <person name="Koren S."/>
            <person name="Bechman K.B."/>
            <person name="Herman A."/>
            <person name="Abrahante J.E."/>
            <person name="Garbe J."/>
        </authorList>
    </citation>
    <scope>NUCLEOTIDE SEQUENCE</scope>
    <source>
        <strain evidence="1">Duluth1</strain>
        <tissue evidence="1">Whole animal</tissue>
    </source>
</reference>
<dbReference type="EMBL" id="JAIWYP010000010">
    <property type="protein sequence ID" value="KAH3747951.1"/>
    <property type="molecule type" value="Genomic_DNA"/>
</dbReference>
<sequence length="94" mass="10195">MYYLNSNSMESTSFSGGRCPLLTLGCVLSRISCVKLSVLFTSSSGSSLACRLKHSRRRALYLSLTALDVGHLAIKCTLHSGSVLQSVQIEFTAY</sequence>
<organism evidence="1 2">
    <name type="scientific">Dreissena polymorpha</name>
    <name type="common">Zebra mussel</name>
    <name type="synonym">Mytilus polymorpha</name>
    <dbReference type="NCBI Taxonomy" id="45954"/>
    <lineage>
        <taxon>Eukaryota</taxon>
        <taxon>Metazoa</taxon>
        <taxon>Spiralia</taxon>
        <taxon>Lophotrochozoa</taxon>
        <taxon>Mollusca</taxon>
        <taxon>Bivalvia</taxon>
        <taxon>Autobranchia</taxon>
        <taxon>Heteroconchia</taxon>
        <taxon>Euheterodonta</taxon>
        <taxon>Imparidentia</taxon>
        <taxon>Neoheterodontei</taxon>
        <taxon>Myida</taxon>
        <taxon>Dreissenoidea</taxon>
        <taxon>Dreissenidae</taxon>
        <taxon>Dreissena</taxon>
    </lineage>
</organism>
<gene>
    <name evidence="1" type="ORF">DPMN_182387</name>
</gene>
<dbReference type="AlphaFoldDB" id="A0A9D4DFD3"/>
<protein>
    <submittedName>
        <fullName evidence="1">Uncharacterized protein</fullName>
    </submittedName>
</protein>
<proteinExistence type="predicted"/>
<evidence type="ECO:0000313" key="2">
    <source>
        <dbReference type="Proteomes" id="UP000828390"/>
    </source>
</evidence>
<evidence type="ECO:0000313" key="1">
    <source>
        <dbReference type="EMBL" id="KAH3747951.1"/>
    </source>
</evidence>
<accession>A0A9D4DFD3</accession>
<name>A0A9D4DFD3_DREPO</name>
<reference evidence="1" key="1">
    <citation type="journal article" date="2019" name="bioRxiv">
        <title>The Genome of the Zebra Mussel, Dreissena polymorpha: A Resource for Invasive Species Research.</title>
        <authorList>
            <person name="McCartney M.A."/>
            <person name="Auch B."/>
            <person name="Kono T."/>
            <person name="Mallez S."/>
            <person name="Zhang Y."/>
            <person name="Obille A."/>
            <person name="Becker A."/>
            <person name="Abrahante J.E."/>
            <person name="Garbe J."/>
            <person name="Badalamenti J.P."/>
            <person name="Herman A."/>
            <person name="Mangelson H."/>
            <person name="Liachko I."/>
            <person name="Sullivan S."/>
            <person name="Sone E.D."/>
            <person name="Koren S."/>
            <person name="Silverstein K.A.T."/>
            <person name="Beckman K.B."/>
            <person name="Gohl D.M."/>
        </authorList>
    </citation>
    <scope>NUCLEOTIDE SEQUENCE</scope>
    <source>
        <strain evidence="1">Duluth1</strain>
        <tissue evidence="1">Whole animal</tissue>
    </source>
</reference>
<dbReference type="Proteomes" id="UP000828390">
    <property type="component" value="Unassembled WGS sequence"/>
</dbReference>